<dbReference type="InterPro" id="IPR022524">
    <property type="entry name" value="FliH_Bacilli"/>
</dbReference>
<dbReference type="NCBIfam" id="TIGR03825">
    <property type="entry name" value="FliH_bacil"/>
    <property type="match status" value="1"/>
</dbReference>
<keyword evidence="9" id="KW-0282">Flagellum</keyword>
<accession>A0ABR5K3P6</accession>
<comment type="caution">
    <text evidence="9">The sequence shown here is derived from an EMBL/GenBank/DDBJ whole genome shotgun (WGS) entry which is preliminary data.</text>
</comment>
<dbReference type="RefSeq" id="WP_053584341.1">
    <property type="nucleotide sequence ID" value="NZ_LGRV01000003.1"/>
</dbReference>
<evidence type="ECO:0000256" key="6">
    <source>
        <dbReference type="ARBA" id="ARBA00023225"/>
    </source>
</evidence>
<evidence type="ECO:0000256" key="5">
    <source>
        <dbReference type="ARBA" id="ARBA00022927"/>
    </source>
</evidence>
<keyword evidence="9" id="KW-0969">Cilium</keyword>
<keyword evidence="10" id="KW-1185">Reference proteome</keyword>
<dbReference type="EMBL" id="LGRV01000003">
    <property type="protein sequence ID" value="KOS69469.1"/>
    <property type="molecule type" value="Genomic_DNA"/>
</dbReference>
<dbReference type="InterPro" id="IPR051472">
    <property type="entry name" value="T3SS_Stator/FliH"/>
</dbReference>
<keyword evidence="5" id="KW-0653">Protein transport</keyword>
<feature type="domain" description="Flagellar assembly protein FliH/Type III secretion system HrpE" evidence="8">
    <location>
        <begin position="123"/>
        <end position="248"/>
    </location>
</feature>
<gene>
    <name evidence="9" type="ORF">AEA09_13455</name>
</gene>
<reference evidence="10" key="1">
    <citation type="submission" date="2015-07" db="EMBL/GenBank/DDBJ databases">
        <title>Fjat-14205 dsm 2895.</title>
        <authorList>
            <person name="Liu B."/>
            <person name="Wang J."/>
            <person name="Zhu Y."/>
            <person name="Liu G."/>
            <person name="Chen Q."/>
            <person name="Chen Z."/>
            <person name="Lan J."/>
            <person name="Che J."/>
            <person name="Ge C."/>
            <person name="Shi H."/>
            <person name="Pan Z."/>
            <person name="Liu X."/>
        </authorList>
    </citation>
    <scope>NUCLEOTIDE SEQUENCE [LARGE SCALE GENOMIC DNA]</scope>
    <source>
        <strain evidence="10">DSM 25560</strain>
    </source>
</reference>
<keyword evidence="9" id="KW-0966">Cell projection</keyword>
<comment type="similarity">
    <text evidence="2">Belongs to the FliH family.</text>
</comment>
<evidence type="ECO:0000313" key="9">
    <source>
        <dbReference type="EMBL" id="KOS69469.1"/>
    </source>
</evidence>
<evidence type="ECO:0000256" key="7">
    <source>
        <dbReference type="NCBIfam" id="TIGR03825"/>
    </source>
</evidence>
<evidence type="ECO:0000256" key="4">
    <source>
        <dbReference type="ARBA" id="ARBA00022795"/>
    </source>
</evidence>
<keyword evidence="6" id="KW-1006">Bacterial flagellum protein export</keyword>
<evidence type="ECO:0000259" key="8">
    <source>
        <dbReference type="Pfam" id="PF02108"/>
    </source>
</evidence>
<dbReference type="Pfam" id="PF02108">
    <property type="entry name" value="FliH"/>
    <property type="match status" value="1"/>
</dbReference>
<sequence length="261" mass="30358">MSRIIRSINTQSRNEKIKEIQIRDMFEKLEVENDEVPEVKVTMEDIMIERNRLLAEARATLQAERDAFELEKQVHFQEVEQLKISWEEERPTRVQEAYDEGFGQGYEDGANKVNEAMAESLKTANEVIIHAQENARKYIEDQEAVVLELGLTAAERILGASLERNDQLFVSIVRRGLKEAREMKEIKIYVSPTYYGLITTNRDELAEMFPTDVPFMVFVNEDLENDTDCFIETNHGRIVVSIDEQLNELRLKLNEILESKE</sequence>
<protein>
    <recommendedName>
        <fullName evidence="7">Flagellar assembly protein FliH</fullName>
    </recommendedName>
</protein>
<dbReference type="Proteomes" id="UP000050668">
    <property type="component" value="Unassembled WGS sequence"/>
</dbReference>
<evidence type="ECO:0000313" key="10">
    <source>
        <dbReference type="Proteomes" id="UP000050668"/>
    </source>
</evidence>
<comment type="function">
    <text evidence="1">Needed for flagellar regrowth and assembly.</text>
</comment>
<dbReference type="InterPro" id="IPR018035">
    <property type="entry name" value="Flagellar_FliH/T3SS_HrpE"/>
</dbReference>
<evidence type="ECO:0000256" key="1">
    <source>
        <dbReference type="ARBA" id="ARBA00003041"/>
    </source>
</evidence>
<dbReference type="PANTHER" id="PTHR34982">
    <property type="entry name" value="YOP PROTEINS TRANSLOCATION PROTEIN L"/>
    <property type="match status" value="1"/>
</dbReference>
<organism evidence="9 10">
    <name type="scientific">Lysinibacillus contaminans</name>
    <dbReference type="NCBI Taxonomy" id="1293441"/>
    <lineage>
        <taxon>Bacteria</taxon>
        <taxon>Bacillati</taxon>
        <taxon>Bacillota</taxon>
        <taxon>Bacilli</taxon>
        <taxon>Bacillales</taxon>
        <taxon>Bacillaceae</taxon>
        <taxon>Lysinibacillus</taxon>
    </lineage>
</organism>
<evidence type="ECO:0000256" key="2">
    <source>
        <dbReference type="ARBA" id="ARBA00006602"/>
    </source>
</evidence>
<keyword evidence="3" id="KW-0813">Transport</keyword>
<keyword evidence="4" id="KW-1005">Bacterial flagellum biogenesis</keyword>
<name>A0ABR5K3P6_9BACI</name>
<dbReference type="PANTHER" id="PTHR34982:SF1">
    <property type="entry name" value="FLAGELLAR ASSEMBLY PROTEIN FLIH"/>
    <property type="match status" value="1"/>
</dbReference>
<evidence type="ECO:0000256" key="3">
    <source>
        <dbReference type="ARBA" id="ARBA00022448"/>
    </source>
</evidence>
<proteinExistence type="inferred from homology"/>